<accession>A0ACA9NGU9</accession>
<protein>
    <submittedName>
        <fullName evidence="1">11630_t:CDS:1</fullName>
    </submittedName>
</protein>
<reference evidence="1" key="1">
    <citation type="submission" date="2021-06" db="EMBL/GenBank/DDBJ databases">
        <authorList>
            <person name="Kallberg Y."/>
            <person name="Tangrot J."/>
            <person name="Rosling A."/>
        </authorList>
    </citation>
    <scope>NUCLEOTIDE SEQUENCE</scope>
    <source>
        <strain evidence="1">AU212A</strain>
    </source>
</reference>
<dbReference type="EMBL" id="CAJVPM010025158">
    <property type="protein sequence ID" value="CAG8656713.1"/>
    <property type="molecule type" value="Genomic_DNA"/>
</dbReference>
<name>A0ACA9NGU9_9GLOM</name>
<evidence type="ECO:0000313" key="2">
    <source>
        <dbReference type="Proteomes" id="UP000789860"/>
    </source>
</evidence>
<organism evidence="1 2">
    <name type="scientific">Scutellospora calospora</name>
    <dbReference type="NCBI Taxonomy" id="85575"/>
    <lineage>
        <taxon>Eukaryota</taxon>
        <taxon>Fungi</taxon>
        <taxon>Fungi incertae sedis</taxon>
        <taxon>Mucoromycota</taxon>
        <taxon>Glomeromycotina</taxon>
        <taxon>Glomeromycetes</taxon>
        <taxon>Diversisporales</taxon>
        <taxon>Gigasporaceae</taxon>
        <taxon>Scutellospora</taxon>
    </lineage>
</organism>
<sequence length="178" mass="20061">MTNTQINNKNNVPVYVEQQIIQTDLQATDILKTKISIPELVKKLDLPLGEDIPYPVYISPAVINRKTTYGGITIENKKEIIIDKPSSKDQETQTDLARAADRGLNRRLNEANALINNIQNLLGINDLNNLPVLPEGETLISLLERPTRVELLQAEKNRANDLQRKNEELQGDLETERG</sequence>
<gene>
    <name evidence="1" type="ORF">SCALOS_LOCUS8874</name>
</gene>
<evidence type="ECO:0000313" key="1">
    <source>
        <dbReference type="EMBL" id="CAG8656713.1"/>
    </source>
</evidence>
<proteinExistence type="predicted"/>
<comment type="caution">
    <text evidence="1">The sequence shown here is derived from an EMBL/GenBank/DDBJ whole genome shotgun (WGS) entry which is preliminary data.</text>
</comment>
<dbReference type="Proteomes" id="UP000789860">
    <property type="component" value="Unassembled WGS sequence"/>
</dbReference>
<keyword evidence="2" id="KW-1185">Reference proteome</keyword>